<dbReference type="InterPro" id="IPR032284">
    <property type="entry name" value="RecQ_Zn-bd"/>
</dbReference>
<keyword evidence="6 16" id="KW-0378">Hydrolase</keyword>
<comment type="similarity">
    <text evidence="3 16">Belongs to the helicase family. RecQ subfamily.</text>
</comment>
<comment type="function">
    <text evidence="14">DNA helicase that may play a role in the repair of DNA that is damaged by ultraviolet light or other mutagens. Exhibits a magnesium-dependent ATP-dependent DNA-helicase activity that unwinds single- and double-stranded DNA in a 3'-5' direction.</text>
</comment>
<dbReference type="EC" id="5.6.2.4" evidence="16"/>
<dbReference type="FunFam" id="3.40.50.300:FF:000596">
    <property type="entry name" value="ATP-dependent DNA helicase"/>
    <property type="match status" value="1"/>
</dbReference>
<feature type="coiled-coil region" evidence="17">
    <location>
        <begin position="27"/>
        <end position="61"/>
    </location>
</feature>
<keyword evidence="11" id="KW-0413">Isomerase</keyword>
<dbReference type="NCBIfam" id="TIGR00614">
    <property type="entry name" value="recQ_fam"/>
    <property type="match status" value="1"/>
</dbReference>
<evidence type="ECO:0000256" key="5">
    <source>
        <dbReference type="ARBA" id="ARBA00022741"/>
    </source>
</evidence>
<dbReference type="AlphaFoldDB" id="A0A9Q0N9U9"/>
<evidence type="ECO:0000256" key="7">
    <source>
        <dbReference type="ARBA" id="ARBA00022806"/>
    </source>
</evidence>
<comment type="cofactor">
    <cofactor evidence="1">
        <name>Zn(2+)</name>
        <dbReference type="ChEBI" id="CHEBI:29105"/>
    </cofactor>
</comment>
<dbReference type="SUPFAM" id="SSF52540">
    <property type="entry name" value="P-loop containing nucleoside triphosphate hydrolases"/>
    <property type="match status" value="1"/>
</dbReference>
<dbReference type="Pfam" id="PF16124">
    <property type="entry name" value="RecQ_Zn_bind"/>
    <property type="match status" value="1"/>
</dbReference>
<evidence type="ECO:0000256" key="13">
    <source>
        <dbReference type="ARBA" id="ARBA00034617"/>
    </source>
</evidence>
<keyword evidence="7 16" id="KW-0347">Helicase</keyword>
<dbReference type="InterPro" id="IPR011545">
    <property type="entry name" value="DEAD/DEAH_box_helicase_dom"/>
</dbReference>
<protein>
    <recommendedName>
        <fullName evidence="16">ATP-dependent DNA helicase</fullName>
        <ecNumber evidence="16">5.6.2.4</ecNumber>
    </recommendedName>
</protein>
<feature type="domain" description="Helicase C-terminal" evidence="20">
    <location>
        <begin position="308"/>
        <end position="458"/>
    </location>
</feature>
<gene>
    <name evidence="21" type="primary">Recql</name>
    <name evidence="21" type="ORF">Bhyg_00792</name>
</gene>
<dbReference type="InterPro" id="IPR027417">
    <property type="entry name" value="P-loop_NTPase"/>
</dbReference>
<comment type="subcellular location">
    <subcellularLocation>
        <location evidence="2 16">Nucleus</location>
    </subcellularLocation>
</comment>
<evidence type="ECO:0000256" key="15">
    <source>
        <dbReference type="ARBA" id="ARBA00049360"/>
    </source>
</evidence>
<evidence type="ECO:0000313" key="22">
    <source>
        <dbReference type="Proteomes" id="UP001151699"/>
    </source>
</evidence>
<dbReference type="GO" id="GO:0005634">
    <property type="term" value="C:nucleus"/>
    <property type="evidence" value="ECO:0007669"/>
    <property type="project" value="UniProtKB-SubCell"/>
</dbReference>
<dbReference type="Pfam" id="PF00270">
    <property type="entry name" value="DEAD"/>
    <property type="match status" value="1"/>
</dbReference>
<dbReference type="Pfam" id="PF00271">
    <property type="entry name" value="Helicase_C"/>
    <property type="match status" value="1"/>
</dbReference>
<evidence type="ECO:0000256" key="11">
    <source>
        <dbReference type="ARBA" id="ARBA00023235"/>
    </source>
</evidence>
<keyword evidence="12 16" id="KW-0539">Nucleus</keyword>
<feature type="region of interest" description="Disordered" evidence="18">
    <location>
        <begin position="615"/>
        <end position="708"/>
    </location>
</feature>
<evidence type="ECO:0000256" key="6">
    <source>
        <dbReference type="ARBA" id="ARBA00022801"/>
    </source>
</evidence>
<keyword evidence="22" id="KW-1185">Reference proteome</keyword>
<dbReference type="FunFam" id="3.40.50.300:FF:001544">
    <property type="entry name" value="ATP-dependent DNA helicase"/>
    <property type="match status" value="1"/>
</dbReference>
<comment type="caution">
    <text evidence="21">The sequence shown here is derived from an EMBL/GenBank/DDBJ whole genome shotgun (WGS) entry which is preliminary data.</text>
</comment>
<dbReference type="GO" id="GO:0005694">
    <property type="term" value="C:chromosome"/>
    <property type="evidence" value="ECO:0007669"/>
    <property type="project" value="TreeGrafter"/>
</dbReference>
<dbReference type="SMART" id="SM00490">
    <property type="entry name" value="HELICc"/>
    <property type="match status" value="1"/>
</dbReference>
<keyword evidence="8" id="KW-0862">Zinc</keyword>
<dbReference type="GO" id="GO:0000724">
    <property type="term" value="P:double-strand break repair via homologous recombination"/>
    <property type="evidence" value="ECO:0007669"/>
    <property type="project" value="TreeGrafter"/>
</dbReference>
<dbReference type="Proteomes" id="UP001151699">
    <property type="component" value="Chromosome A"/>
</dbReference>
<dbReference type="CDD" id="cd18015">
    <property type="entry name" value="DEXHc_RecQ1"/>
    <property type="match status" value="1"/>
</dbReference>
<evidence type="ECO:0000256" key="8">
    <source>
        <dbReference type="ARBA" id="ARBA00022833"/>
    </source>
</evidence>
<evidence type="ECO:0000256" key="2">
    <source>
        <dbReference type="ARBA" id="ARBA00004123"/>
    </source>
</evidence>
<comment type="catalytic activity">
    <reaction evidence="15 16">
        <text>ATP + H2O = ADP + phosphate + H(+)</text>
        <dbReference type="Rhea" id="RHEA:13065"/>
        <dbReference type="ChEBI" id="CHEBI:15377"/>
        <dbReference type="ChEBI" id="CHEBI:15378"/>
        <dbReference type="ChEBI" id="CHEBI:30616"/>
        <dbReference type="ChEBI" id="CHEBI:43474"/>
        <dbReference type="ChEBI" id="CHEBI:456216"/>
    </reaction>
</comment>
<dbReference type="GO" id="GO:0016787">
    <property type="term" value="F:hydrolase activity"/>
    <property type="evidence" value="ECO:0007669"/>
    <property type="project" value="UniProtKB-KW"/>
</dbReference>
<keyword evidence="4" id="KW-0479">Metal-binding</keyword>
<evidence type="ECO:0000256" key="14">
    <source>
        <dbReference type="ARBA" id="ARBA00037616"/>
    </source>
</evidence>
<dbReference type="OrthoDB" id="10261556at2759"/>
<feature type="compositionally biased region" description="Polar residues" evidence="18">
    <location>
        <begin position="652"/>
        <end position="666"/>
    </location>
</feature>
<comment type="catalytic activity">
    <reaction evidence="13 16">
        <text>Couples ATP hydrolysis with the unwinding of duplex DNA by translocating in the 3'-5' direction.</text>
        <dbReference type="EC" id="5.6.2.4"/>
    </reaction>
</comment>
<evidence type="ECO:0000259" key="20">
    <source>
        <dbReference type="PROSITE" id="PS51194"/>
    </source>
</evidence>
<feature type="domain" description="Helicase ATP-binding" evidence="19">
    <location>
        <begin position="107"/>
        <end position="284"/>
    </location>
</feature>
<dbReference type="SMART" id="SM00487">
    <property type="entry name" value="DEXDc"/>
    <property type="match status" value="1"/>
</dbReference>
<evidence type="ECO:0000256" key="1">
    <source>
        <dbReference type="ARBA" id="ARBA00001947"/>
    </source>
</evidence>
<proteinExistence type="inferred from homology"/>
<accession>A0A9Q0N9U9</accession>
<keyword evidence="17" id="KW-0175">Coiled coil</keyword>
<dbReference type="GO" id="GO:0005737">
    <property type="term" value="C:cytoplasm"/>
    <property type="evidence" value="ECO:0007669"/>
    <property type="project" value="TreeGrafter"/>
</dbReference>
<evidence type="ECO:0000256" key="12">
    <source>
        <dbReference type="ARBA" id="ARBA00023242"/>
    </source>
</evidence>
<dbReference type="PROSITE" id="PS51192">
    <property type="entry name" value="HELICASE_ATP_BIND_1"/>
    <property type="match status" value="1"/>
</dbReference>
<keyword evidence="5 16" id="KW-0547">Nucleotide-binding</keyword>
<evidence type="ECO:0000256" key="3">
    <source>
        <dbReference type="ARBA" id="ARBA00005446"/>
    </source>
</evidence>
<keyword evidence="9 16" id="KW-0067">ATP-binding</keyword>
<evidence type="ECO:0000256" key="9">
    <source>
        <dbReference type="ARBA" id="ARBA00022840"/>
    </source>
</evidence>
<dbReference type="InterPro" id="IPR001650">
    <property type="entry name" value="Helicase_C-like"/>
</dbReference>
<dbReference type="GO" id="GO:0046872">
    <property type="term" value="F:metal ion binding"/>
    <property type="evidence" value="ECO:0007669"/>
    <property type="project" value="UniProtKB-KW"/>
</dbReference>
<dbReference type="EMBL" id="WJQU01000001">
    <property type="protein sequence ID" value="KAJ6645586.1"/>
    <property type="molecule type" value="Genomic_DNA"/>
</dbReference>
<dbReference type="CDD" id="cd18794">
    <property type="entry name" value="SF2_C_RecQ"/>
    <property type="match status" value="1"/>
</dbReference>
<dbReference type="PROSITE" id="PS51194">
    <property type="entry name" value="HELICASE_CTER"/>
    <property type="match status" value="1"/>
</dbReference>
<dbReference type="Gene3D" id="3.40.50.300">
    <property type="entry name" value="P-loop containing nucleotide triphosphate hydrolases"/>
    <property type="match status" value="2"/>
</dbReference>
<evidence type="ECO:0000259" key="19">
    <source>
        <dbReference type="PROSITE" id="PS51192"/>
    </source>
</evidence>
<organism evidence="21 22">
    <name type="scientific">Pseudolycoriella hygida</name>
    <dbReference type="NCBI Taxonomy" id="35572"/>
    <lineage>
        <taxon>Eukaryota</taxon>
        <taxon>Metazoa</taxon>
        <taxon>Ecdysozoa</taxon>
        <taxon>Arthropoda</taxon>
        <taxon>Hexapoda</taxon>
        <taxon>Insecta</taxon>
        <taxon>Pterygota</taxon>
        <taxon>Neoptera</taxon>
        <taxon>Endopterygota</taxon>
        <taxon>Diptera</taxon>
        <taxon>Nematocera</taxon>
        <taxon>Sciaroidea</taxon>
        <taxon>Sciaridae</taxon>
        <taxon>Pseudolycoriella</taxon>
    </lineage>
</organism>
<dbReference type="PANTHER" id="PTHR13710">
    <property type="entry name" value="DNA HELICASE RECQ FAMILY MEMBER"/>
    <property type="match status" value="1"/>
</dbReference>
<evidence type="ECO:0000313" key="21">
    <source>
        <dbReference type="EMBL" id="KAJ6645586.1"/>
    </source>
</evidence>
<dbReference type="InterPro" id="IPR036388">
    <property type="entry name" value="WH-like_DNA-bd_sf"/>
</dbReference>
<name>A0A9Q0N9U9_9DIPT</name>
<feature type="compositionally biased region" description="Low complexity" evidence="18">
    <location>
        <begin position="687"/>
        <end position="703"/>
    </location>
</feature>
<dbReference type="GO" id="GO:0009378">
    <property type="term" value="F:four-way junction helicase activity"/>
    <property type="evidence" value="ECO:0007669"/>
    <property type="project" value="TreeGrafter"/>
</dbReference>
<evidence type="ECO:0000256" key="16">
    <source>
        <dbReference type="RuleBase" id="RU364117"/>
    </source>
</evidence>
<dbReference type="InterPro" id="IPR004589">
    <property type="entry name" value="DNA_helicase_ATP-dep_RecQ"/>
</dbReference>
<keyword evidence="10" id="KW-0238">DNA-binding</keyword>
<reference evidence="21" key="1">
    <citation type="submission" date="2022-07" db="EMBL/GenBank/DDBJ databases">
        <authorList>
            <person name="Trinca V."/>
            <person name="Uliana J.V.C."/>
            <person name="Torres T.T."/>
            <person name="Ward R.J."/>
            <person name="Monesi N."/>
        </authorList>
    </citation>
    <scope>NUCLEOTIDE SEQUENCE</scope>
    <source>
        <strain evidence="21">HSMRA1968</strain>
        <tissue evidence="21">Whole embryos</tissue>
    </source>
</reference>
<dbReference type="PANTHER" id="PTHR13710:SF105">
    <property type="entry name" value="ATP-DEPENDENT DNA HELICASE Q1"/>
    <property type="match status" value="1"/>
</dbReference>
<dbReference type="InterPro" id="IPR014001">
    <property type="entry name" value="Helicase_ATP-bd"/>
</dbReference>
<dbReference type="GO" id="GO:0005524">
    <property type="term" value="F:ATP binding"/>
    <property type="evidence" value="ECO:0007669"/>
    <property type="project" value="UniProtKB-KW"/>
</dbReference>
<evidence type="ECO:0000256" key="10">
    <source>
        <dbReference type="ARBA" id="ARBA00023125"/>
    </source>
</evidence>
<dbReference type="GO" id="GO:0043138">
    <property type="term" value="F:3'-5' DNA helicase activity"/>
    <property type="evidence" value="ECO:0007669"/>
    <property type="project" value="UniProtKB-EC"/>
</dbReference>
<evidence type="ECO:0000256" key="18">
    <source>
        <dbReference type="SAM" id="MobiDB-lite"/>
    </source>
</evidence>
<dbReference type="Gene3D" id="1.10.10.10">
    <property type="entry name" value="Winged helix-like DNA-binding domain superfamily/Winged helix DNA-binding domain"/>
    <property type="match status" value="1"/>
</dbReference>
<dbReference type="GO" id="GO:0003677">
    <property type="term" value="F:DNA binding"/>
    <property type="evidence" value="ECO:0007669"/>
    <property type="project" value="UniProtKB-KW"/>
</dbReference>
<evidence type="ECO:0000256" key="4">
    <source>
        <dbReference type="ARBA" id="ARBA00022723"/>
    </source>
</evidence>
<evidence type="ECO:0000256" key="17">
    <source>
        <dbReference type="SAM" id="Coils"/>
    </source>
</evidence>
<sequence length="752" mass="85147">MEIDVPIEIAESEYDTDMSDVDYDEKIRSKEKALEEVEIYLVKLQDRKKQLITECNKLKDEKALRLSKKLSKQNWDTETFSWSKELHATLKNVFKLPSFRPQQLQCCNAIMSKHDVLLIAPTGGGKSLCYQLPAVVNPGLTVVVSPLLSLMEDQVWSLKNLGIEAEVLCSTTDRIQSNAILKMLSDNSDTSIMKLLYVTPERMAKSKRFLTALQKSYFSKKLNLIAIDEVHCCSQWGHDFRPDYKFLGALKQMFPEVPILGVTATATSKVIVDVQKMLNIRNCLILKAPFNRPNLYYHVMEKPSEKVEVYNLISDLLKGRFAGKSGIIYTFSIKDAEDLAGELVTRDIQARPYHANLSADRRTLVHKKWLKGLIQVVVATVAFGMGIDKPDVRFVIHHTMSKSMENFYQESGRAGRDGKRAECILLYRFIDMAKITTMMFSERTGLQNAYAMADYCIDASRCRREIISKYFSEVWNDSKCNKMCDRCYHVDCVKIPKIEISNHIFDLYAIIESAEAIDVKLTGTKLIDAWYKKGPMNLRCSQVEVPSIDRYWAEQIVAFMILEKYLKEDFHFTAYNTISYIRKGPNVPKMENDVLFHGARVLKLPERDIAWANGEVAETDSNKTPRSASQAEKRRRTKGAGSSSKKAKPSEAQPSGSSYQITPTTVGSSGASSSKSSKHKNCRNEVTASCSTPTSTKSPKSDSGVLNASRRLLERENIIKSNKMAKPRTSPSRDVIYVPEEENVIEITDDDD</sequence>